<dbReference type="EMBL" id="CP065856">
    <property type="protein sequence ID" value="QPV61812.1"/>
    <property type="molecule type" value="Genomic_DNA"/>
</dbReference>
<evidence type="ECO:0000313" key="3">
    <source>
        <dbReference type="Proteomes" id="UP000595001"/>
    </source>
</evidence>
<dbReference type="SUPFAM" id="SSF55681">
    <property type="entry name" value="Class II aaRS and biotin synthetases"/>
    <property type="match status" value="1"/>
</dbReference>
<accession>A0A7T3KU19</accession>
<evidence type="ECO:0000259" key="1">
    <source>
        <dbReference type="PROSITE" id="PS51733"/>
    </source>
</evidence>
<proteinExistence type="predicted"/>
<gene>
    <name evidence="2" type="ORF">I7X12_13760</name>
</gene>
<dbReference type="Proteomes" id="UP000595001">
    <property type="component" value="Chromosome"/>
</dbReference>
<dbReference type="InterPro" id="IPR004143">
    <property type="entry name" value="BPL_LPL_catalytic"/>
</dbReference>
<keyword evidence="3" id="KW-1185">Reference proteome</keyword>
<dbReference type="GO" id="GO:0016874">
    <property type="term" value="F:ligase activity"/>
    <property type="evidence" value="ECO:0007669"/>
    <property type="project" value="UniProtKB-KW"/>
</dbReference>
<dbReference type="KEGG" id="hlt:I7X12_13760"/>
<dbReference type="GeneID" id="60589579"/>
<dbReference type="RefSeq" id="WP_198060637.1">
    <property type="nucleotide sequence ID" value="NZ_CP065856.1"/>
</dbReference>
<dbReference type="Pfam" id="PF21948">
    <property type="entry name" value="LplA-B_cat"/>
    <property type="match status" value="1"/>
</dbReference>
<dbReference type="InterPro" id="IPR045864">
    <property type="entry name" value="aa-tRNA-synth_II/BPL/LPL"/>
</dbReference>
<sequence>MRVYRGRADAIDADRTVSDRLVDRVAADREPAVRVWRPHRQVAFGRRDARAERYETAHELAEERGFPAVEREVGGRAVAYTGSTVAFARVTPVDDPRSGLSDRYDAATADLLAALDSLGVDASEGEPADSFCPGTHSVQADSGGRARKLAGLAQRVRADAAVVAGVLLVRDHDEIASVLDPVYAALDVPFDPETVGSVGRAGGVSDPDAVVAAVESALVGAGTGPTTIERVG</sequence>
<dbReference type="OrthoDB" id="192160at2157"/>
<dbReference type="PROSITE" id="PS51733">
    <property type="entry name" value="BPL_LPL_CATALYTIC"/>
    <property type="match status" value="1"/>
</dbReference>
<name>A0A7T3KU19_9EURY</name>
<protein>
    <submittedName>
        <fullName evidence="2">Lipoate--protein ligase family protein</fullName>
    </submittedName>
</protein>
<organism evidence="2 3">
    <name type="scientific">Halosimplex litoreum</name>
    <dbReference type="NCBI Taxonomy" id="1198301"/>
    <lineage>
        <taxon>Archaea</taxon>
        <taxon>Methanobacteriati</taxon>
        <taxon>Methanobacteriota</taxon>
        <taxon>Stenosarchaea group</taxon>
        <taxon>Halobacteria</taxon>
        <taxon>Halobacteriales</taxon>
        <taxon>Haloarculaceae</taxon>
        <taxon>Halosimplex</taxon>
    </lineage>
</organism>
<evidence type="ECO:0000313" key="2">
    <source>
        <dbReference type="EMBL" id="QPV61812.1"/>
    </source>
</evidence>
<feature type="domain" description="BPL/LPL catalytic" evidence="1">
    <location>
        <begin position="27"/>
        <end position="226"/>
    </location>
</feature>
<dbReference type="AlphaFoldDB" id="A0A7T3KU19"/>
<reference evidence="2 3" key="1">
    <citation type="submission" date="2020-12" db="EMBL/GenBank/DDBJ databases">
        <title>Halosimplex halophilum sp. nov. and Halosimplex salinum sp. nov., two new members of the genus Halosimplex.</title>
        <authorList>
            <person name="Cui H.L."/>
        </authorList>
    </citation>
    <scope>NUCLEOTIDE SEQUENCE [LARGE SCALE GENOMIC DNA]</scope>
    <source>
        <strain evidence="2 3">YGH94</strain>
    </source>
</reference>
<keyword evidence="2" id="KW-0436">Ligase</keyword>
<dbReference type="Gene3D" id="3.30.930.10">
    <property type="entry name" value="Bira Bifunctional Protein, Domain 2"/>
    <property type="match status" value="1"/>
</dbReference>